<organism evidence="1 2">
    <name type="scientific">Scytonema hofmannii PCC 7110</name>
    <dbReference type="NCBI Taxonomy" id="128403"/>
    <lineage>
        <taxon>Bacteria</taxon>
        <taxon>Bacillati</taxon>
        <taxon>Cyanobacteriota</taxon>
        <taxon>Cyanophyceae</taxon>
        <taxon>Nostocales</taxon>
        <taxon>Scytonemataceae</taxon>
        <taxon>Scytonema</taxon>
    </lineage>
</organism>
<dbReference type="AlphaFoldDB" id="A0A139XBJ5"/>
<name>A0A139XBJ5_9CYAN</name>
<evidence type="ECO:0000313" key="1">
    <source>
        <dbReference type="EMBL" id="KYC42061.1"/>
    </source>
</evidence>
<accession>A0A139XBJ5</accession>
<gene>
    <name evidence="1" type="ORF">WA1_18845</name>
</gene>
<dbReference type="EMBL" id="ANNX02000020">
    <property type="protein sequence ID" value="KYC42061.1"/>
    <property type="molecule type" value="Genomic_DNA"/>
</dbReference>
<reference evidence="1 2" key="1">
    <citation type="journal article" date="2013" name="Genome Biol. Evol.">
        <title>Genomes of Stigonematalean cyanobacteria (subsection V) and the evolution of oxygenic photosynthesis from prokaryotes to plastids.</title>
        <authorList>
            <person name="Dagan T."/>
            <person name="Roettger M."/>
            <person name="Stucken K."/>
            <person name="Landan G."/>
            <person name="Koch R."/>
            <person name="Major P."/>
            <person name="Gould S.B."/>
            <person name="Goremykin V.V."/>
            <person name="Rippka R."/>
            <person name="Tandeau de Marsac N."/>
            <person name="Gugger M."/>
            <person name="Lockhart P.J."/>
            <person name="Allen J.F."/>
            <person name="Brune I."/>
            <person name="Maus I."/>
            <person name="Puhler A."/>
            <person name="Martin W.F."/>
        </authorList>
    </citation>
    <scope>NUCLEOTIDE SEQUENCE [LARGE SCALE GENOMIC DNA]</scope>
    <source>
        <strain evidence="1 2">PCC 7110</strain>
    </source>
</reference>
<dbReference type="RefSeq" id="WP_033334789.1">
    <property type="nucleotide sequence ID" value="NZ_KQ976354.1"/>
</dbReference>
<dbReference type="Proteomes" id="UP000076925">
    <property type="component" value="Unassembled WGS sequence"/>
</dbReference>
<evidence type="ECO:0000313" key="2">
    <source>
        <dbReference type="Proteomes" id="UP000076925"/>
    </source>
</evidence>
<sequence>MVIQILDRGLYFDSINSPLSPKRGQIWMERNSNGDLVQEWTWNGTYWLSKTLFHASQVTTGFSGVGIASNNQWAVCPIPNNRFRGLFVVNVSIAVIFSVTVSSATDYFLFDSLSGGQIYYYNNTSAAILAAPVTGLVSINTQGGASGQIYSTQATNINLALQNLGQNQYPTSFRTLWQKQGTSGNSINVTQMIEYRLIR</sequence>
<comment type="caution">
    <text evidence="1">The sequence shown here is derived from an EMBL/GenBank/DDBJ whole genome shotgun (WGS) entry which is preliminary data.</text>
</comment>
<dbReference type="STRING" id="128403.WA1_18845"/>
<dbReference type="OrthoDB" id="9937768at2"/>
<proteinExistence type="predicted"/>
<protein>
    <submittedName>
        <fullName evidence="1">Uncharacterized protein</fullName>
    </submittedName>
</protein>
<keyword evidence="2" id="KW-1185">Reference proteome</keyword>